<sequence length="151" mass="17167">MKVARTAQAGPVRLAPNHFGKELLRVNIALCDDGPALRRMMEAMIHSYEVKNTVRFRICHFDSGEELLEKFLEKKTRFELIFLDQCMKKLSGVETALCIREYDPACTIVFCTASEVLEQFAAVSPLTVLSKPVKMGDIFAVLDKVWAERRN</sequence>
<dbReference type="AlphaFoldDB" id="F0STU2"/>
<dbReference type="InterPro" id="IPR001789">
    <property type="entry name" value="Sig_transdc_resp-reg_receiver"/>
</dbReference>
<evidence type="ECO:0000256" key="2">
    <source>
        <dbReference type="ARBA" id="ARBA00022553"/>
    </source>
</evidence>
<dbReference type="Proteomes" id="UP000007488">
    <property type="component" value="Chromosome"/>
</dbReference>
<evidence type="ECO:0000256" key="1">
    <source>
        <dbReference type="ARBA" id="ARBA00018672"/>
    </source>
</evidence>
<dbReference type="eggNOG" id="COG3279">
    <property type="taxonomic scope" value="Bacteria"/>
</dbReference>
<dbReference type="Gene3D" id="3.40.50.2300">
    <property type="match status" value="1"/>
</dbReference>
<dbReference type="InterPro" id="IPR050595">
    <property type="entry name" value="Bact_response_regulator"/>
</dbReference>
<reference evidence="7" key="2">
    <citation type="submission" date="2011-02" db="EMBL/GenBank/DDBJ databases">
        <title>The complete genome of Syntrophobotulus glycolicus DSM 8271.</title>
        <authorList>
            <person name="Lucas S."/>
            <person name="Copeland A."/>
            <person name="Lapidus A."/>
            <person name="Bruce D."/>
            <person name="Goodwin L."/>
            <person name="Pitluck S."/>
            <person name="Kyrpides N."/>
            <person name="Mavromatis K."/>
            <person name="Pagani I."/>
            <person name="Ivanova N."/>
            <person name="Mikhailova N."/>
            <person name="Chertkov O."/>
            <person name="Held B."/>
            <person name="Detter J.C."/>
            <person name="Tapia R."/>
            <person name="Han C."/>
            <person name="Land M."/>
            <person name="Hauser L."/>
            <person name="Markowitz V."/>
            <person name="Cheng J.-F."/>
            <person name="Hugenholtz P."/>
            <person name="Woyke T."/>
            <person name="Wu D."/>
            <person name="Spring S."/>
            <person name="Schroeder M."/>
            <person name="Brambilla E."/>
            <person name="Klenk H.-P."/>
            <person name="Eisen J.A."/>
        </authorList>
    </citation>
    <scope>NUCLEOTIDE SEQUENCE [LARGE SCALE GENOMIC DNA]</scope>
    <source>
        <strain evidence="7">DSM 8271 / FlGlyR</strain>
    </source>
</reference>
<gene>
    <name evidence="6" type="ordered locus">Sgly_1054</name>
</gene>
<accession>F0STU2</accession>
<dbReference type="PROSITE" id="PS50110">
    <property type="entry name" value="RESPONSE_REGULATORY"/>
    <property type="match status" value="1"/>
</dbReference>
<dbReference type="InterPro" id="IPR011006">
    <property type="entry name" value="CheY-like_superfamily"/>
</dbReference>
<name>F0STU2_SYNGF</name>
<dbReference type="PANTHER" id="PTHR44591:SF21">
    <property type="entry name" value="TWO-COMPONENT RESPONSE REGULATOR"/>
    <property type="match status" value="1"/>
</dbReference>
<dbReference type="SMART" id="SM00448">
    <property type="entry name" value="REC"/>
    <property type="match status" value="1"/>
</dbReference>
<dbReference type="STRING" id="645991.Sgly_1054"/>
<dbReference type="GO" id="GO:0000160">
    <property type="term" value="P:phosphorelay signal transduction system"/>
    <property type="evidence" value="ECO:0007669"/>
    <property type="project" value="InterPro"/>
</dbReference>
<evidence type="ECO:0000259" key="5">
    <source>
        <dbReference type="PROSITE" id="PS50110"/>
    </source>
</evidence>
<evidence type="ECO:0000256" key="4">
    <source>
        <dbReference type="PROSITE-ProRule" id="PRU00169"/>
    </source>
</evidence>
<evidence type="ECO:0000256" key="3">
    <source>
        <dbReference type="ARBA" id="ARBA00024867"/>
    </source>
</evidence>
<protein>
    <recommendedName>
        <fullName evidence="1">Stage 0 sporulation protein A homolog</fullName>
    </recommendedName>
</protein>
<dbReference type="HOGENOM" id="CLU_138415_0_0_9"/>
<proteinExistence type="predicted"/>
<dbReference type="PANTHER" id="PTHR44591">
    <property type="entry name" value="STRESS RESPONSE REGULATOR PROTEIN 1"/>
    <property type="match status" value="1"/>
</dbReference>
<dbReference type="KEGG" id="sgy:Sgly_1054"/>
<feature type="domain" description="Response regulatory" evidence="5">
    <location>
        <begin position="27"/>
        <end position="146"/>
    </location>
</feature>
<dbReference type="SUPFAM" id="SSF52172">
    <property type="entry name" value="CheY-like"/>
    <property type="match status" value="1"/>
</dbReference>
<dbReference type="RefSeq" id="WP_013624252.1">
    <property type="nucleotide sequence ID" value="NC_015172.1"/>
</dbReference>
<evidence type="ECO:0000313" key="6">
    <source>
        <dbReference type="EMBL" id="ADY55382.1"/>
    </source>
</evidence>
<dbReference type="EMBL" id="CP002547">
    <property type="protein sequence ID" value="ADY55382.1"/>
    <property type="molecule type" value="Genomic_DNA"/>
</dbReference>
<feature type="modified residue" description="4-aspartylphosphate" evidence="4">
    <location>
        <position position="84"/>
    </location>
</feature>
<evidence type="ECO:0000313" key="7">
    <source>
        <dbReference type="Proteomes" id="UP000007488"/>
    </source>
</evidence>
<dbReference type="Pfam" id="PF00072">
    <property type="entry name" value="Response_reg"/>
    <property type="match status" value="1"/>
</dbReference>
<comment type="function">
    <text evidence="3">May play the central regulatory role in sporulation. It may be an element of the effector pathway responsible for the activation of sporulation genes in response to nutritional stress. Spo0A may act in concert with spo0H (a sigma factor) to control the expression of some genes that are critical to the sporulation process.</text>
</comment>
<keyword evidence="7" id="KW-1185">Reference proteome</keyword>
<reference evidence="6 7" key="1">
    <citation type="journal article" date="2011" name="Stand. Genomic Sci.">
        <title>Complete genome sequence of Syntrophobotulus glycolicus type strain (FlGlyR).</title>
        <authorList>
            <person name="Han C."/>
            <person name="Mwirichia R."/>
            <person name="Chertkov O."/>
            <person name="Held B."/>
            <person name="Lapidus A."/>
            <person name="Nolan M."/>
            <person name="Lucas S."/>
            <person name="Hammon N."/>
            <person name="Deshpande S."/>
            <person name="Cheng J.F."/>
            <person name="Tapia R."/>
            <person name="Goodwin L."/>
            <person name="Pitluck S."/>
            <person name="Huntemann M."/>
            <person name="Liolios K."/>
            <person name="Ivanova N."/>
            <person name="Pagani I."/>
            <person name="Mavromatis K."/>
            <person name="Ovchinikova G."/>
            <person name="Pati A."/>
            <person name="Chen A."/>
            <person name="Palaniappan K."/>
            <person name="Land M."/>
            <person name="Hauser L."/>
            <person name="Brambilla E.M."/>
            <person name="Rohde M."/>
            <person name="Spring S."/>
            <person name="Sikorski J."/>
            <person name="Goker M."/>
            <person name="Woyke T."/>
            <person name="Bristow J."/>
            <person name="Eisen J.A."/>
            <person name="Markowitz V."/>
            <person name="Hugenholtz P."/>
            <person name="Kyrpides N.C."/>
            <person name="Klenk H.P."/>
            <person name="Detter J.C."/>
        </authorList>
    </citation>
    <scope>NUCLEOTIDE SEQUENCE [LARGE SCALE GENOMIC DNA]</scope>
    <source>
        <strain evidence="7">DSM 8271 / FlGlyR</strain>
    </source>
</reference>
<keyword evidence="2 4" id="KW-0597">Phosphoprotein</keyword>
<organism evidence="6 7">
    <name type="scientific">Syntrophobotulus glycolicus (strain DSM 8271 / FlGlyR)</name>
    <dbReference type="NCBI Taxonomy" id="645991"/>
    <lineage>
        <taxon>Bacteria</taxon>
        <taxon>Bacillati</taxon>
        <taxon>Bacillota</taxon>
        <taxon>Clostridia</taxon>
        <taxon>Eubacteriales</taxon>
        <taxon>Desulfitobacteriaceae</taxon>
        <taxon>Syntrophobotulus</taxon>
    </lineage>
</organism>